<dbReference type="RefSeq" id="WP_007616626.1">
    <property type="nucleotide sequence ID" value="NZ_BAEO01000009.1"/>
</dbReference>
<evidence type="ECO:0000313" key="1">
    <source>
        <dbReference type="EMBL" id="GAC17638.1"/>
    </source>
</evidence>
<dbReference type="EMBL" id="BAEO01000009">
    <property type="protein sequence ID" value="GAC17638.1"/>
    <property type="molecule type" value="Genomic_DNA"/>
</dbReference>
<proteinExistence type="predicted"/>
<dbReference type="AlphaFoldDB" id="K6YLW8"/>
<dbReference type="OrthoDB" id="547680at2"/>
<name>K6YLW8_9ALTE</name>
<sequence length="129" mass="15267">MLLLDRFDFFPRGVIEIEMEQREYTNMSIVLDPHLLIRYKSAYVFYVAKDNLELAKILTEGLHKAKADGSFDRLFEHHFKTLFERLDLPNRRIIQLNNSLLPQEMLDIDEHFWITPKDLLEKSPSKGSS</sequence>
<dbReference type="SUPFAM" id="SSF53850">
    <property type="entry name" value="Periplasmic binding protein-like II"/>
    <property type="match status" value="1"/>
</dbReference>
<dbReference type="Proteomes" id="UP000006327">
    <property type="component" value="Unassembled WGS sequence"/>
</dbReference>
<dbReference type="STRING" id="493475.GARC_0657"/>
<protein>
    <recommendedName>
        <fullName evidence="3">Solute-binding protein family 3/N-terminal domain-containing protein</fullName>
    </recommendedName>
</protein>
<accession>K6YLW8</accession>
<evidence type="ECO:0008006" key="3">
    <source>
        <dbReference type="Google" id="ProtNLM"/>
    </source>
</evidence>
<comment type="caution">
    <text evidence="1">The sequence shown here is derived from an EMBL/GenBank/DDBJ whole genome shotgun (WGS) entry which is preliminary data.</text>
</comment>
<gene>
    <name evidence="1" type="ORF">GARC_0657</name>
</gene>
<keyword evidence="2" id="KW-1185">Reference proteome</keyword>
<organism evidence="1 2">
    <name type="scientific">Paraglaciecola arctica BSs20135</name>
    <dbReference type="NCBI Taxonomy" id="493475"/>
    <lineage>
        <taxon>Bacteria</taxon>
        <taxon>Pseudomonadati</taxon>
        <taxon>Pseudomonadota</taxon>
        <taxon>Gammaproteobacteria</taxon>
        <taxon>Alteromonadales</taxon>
        <taxon>Alteromonadaceae</taxon>
        <taxon>Paraglaciecola</taxon>
    </lineage>
</organism>
<reference evidence="1 2" key="1">
    <citation type="journal article" date="2017" name="Antonie Van Leeuwenhoek">
        <title>Rhizobium rhizosphaerae sp. nov., a novel species isolated from rice rhizosphere.</title>
        <authorList>
            <person name="Zhao J.J."/>
            <person name="Zhang J."/>
            <person name="Zhang R.J."/>
            <person name="Zhang C.W."/>
            <person name="Yin H.Q."/>
            <person name="Zhang X.X."/>
        </authorList>
    </citation>
    <scope>NUCLEOTIDE SEQUENCE [LARGE SCALE GENOMIC DNA]</scope>
    <source>
        <strain evidence="1 2">BSs20135</strain>
    </source>
</reference>
<dbReference type="eggNOG" id="COG0834">
    <property type="taxonomic scope" value="Bacteria"/>
</dbReference>
<evidence type="ECO:0000313" key="2">
    <source>
        <dbReference type="Proteomes" id="UP000006327"/>
    </source>
</evidence>